<feature type="compositionally biased region" description="Low complexity" evidence="1">
    <location>
        <begin position="90"/>
        <end position="109"/>
    </location>
</feature>
<reference evidence="3 4" key="1">
    <citation type="submission" date="2020-08" db="EMBL/GenBank/DDBJ databases">
        <title>A novel species.</title>
        <authorList>
            <person name="Gao J."/>
        </authorList>
    </citation>
    <scope>NUCLEOTIDE SEQUENCE [LARGE SCALE GENOMIC DNA]</scope>
    <source>
        <strain evidence="3 4">CRXT-G-22</strain>
    </source>
</reference>
<dbReference type="InterPro" id="IPR045925">
    <property type="entry name" value="DUF6344"/>
</dbReference>
<dbReference type="AlphaFoldDB" id="A0A7H0IFN2"/>
<evidence type="ECO:0000313" key="3">
    <source>
        <dbReference type="EMBL" id="QNP71598.1"/>
    </source>
</evidence>
<protein>
    <recommendedName>
        <fullName evidence="5">Secreted protein</fullName>
    </recommendedName>
</protein>
<evidence type="ECO:0000313" key="4">
    <source>
        <dbReference type="Proteomes" id="UP000516052"/>
    </source>
</evidence>
<gene>
    <name evidence="3" type="ORF">IAG44_20635</name>
</gene>
<dbReference type="Pfam" id="PF19871">
    <property type="entry name" value="DUF6344"/>
    <property type="match status" value="1"/>
</dbReference>
<keyword evidence="4" id="KW-1185">Reference proteome</keyword>
<organism evidence="3 4">
    <name type="scientific">Streptomyces roseirectus</name>
    <dbReference type="NCBI Taxonomy" id="2768066"/>
    <lineage>
        <taxon>Bacteria</taxon>
        <taxon>Bacillati</taxon>
        <taxon>Actinomycetota</taxon>
        <taxon>Actinomycetes</taxon>
        <taxon>Kitasatosporales</taxon>
        <taxon>Streptomycetaceae</taxon>
        <taxon>Streptomyces</taxon>
    </lineage>
</organism>
<feature type="region of interest" description="Disordered" evidence="1">
    <location>
        <begin position="71"/>
        <end position="109"/>
    </location>
</feature>
<feature type="compositionally biased region" description="Low complexity" evidence="1">
    <location>
        <begin position="31"/>
        <end position="56"/>
    </location>
</feature>
<accession>A0A7H0IFN2</accession>
<sequence>MARTQLKNLWTTVITALLALCATLGLITTSAAPAAAQPTTPRNTTATTTPHTEPPAWDWTRLRSVPPTMKQRIRAEAHGSSPHCRHLPRTNADAATPDCPATPDTPLQR</sequence>
<name>A0A7H0IFN2_9ACTN</name>
<dbReference type="RefSeq" id="WP_187748566.1">
    <property type="nucleotide sequence ID" value="NZ_CP060828.1"/>
</dbReference>
<feature type="chain" id="PRO_5038399862" description="Secreted protein" evidence="2">
    <location>
        <begin position="35"/>
        <end position="109"/>
    </location>
</feature>
<dbReference type="KEGG" id="sroi:IAG44_20635"/>
<feature type="region of interest" description="Disordered" evidence="1">
    <location>
        <begin position="31"/>
        <end position="59"/>
    </location>
</feature>
<evidence type="ECO:0008006" key="5">
    <source>
        <dbReference type="Google" id="ProtNLM"/>
    </source>
</evidence>
<proteinExistence type="predicted"/>
<dbReference type="Proteomes" id="UP000516052">
    <property type="component" value="Chromosome"/>
</dbReference>
<evidence type="ECO:0000256" key="2">
    <source>
        <dbReference type="SAM" id="SignalP"/>
    </source>
</evidence>
<dbReference type="EMBL" id="CP060828">
    <property type="protein sequence ID" value="QNP71598.1"/>
    <property type="molecule type" value="Genomic_DNA"/>
</dbReference>
<feature type="signal peptide" evidence="2">
    <location>
        <begin position="1"/>
        <end position="34"/>
    </location>
</feature>
<evidence type="ECO:0000256" key="1">
    <source>
        <dbReference type="SAM" id="MobiDB-lite"/>
    </source>
</evidence>
<keyword evidence="2" id="KW-0732">Signal</keyword>